<dbReference type="RefSeq" id="XP_025431024.1">
    <property type="nucleotide sequence ID" value="XM_025578112.1"/>
</dbReference>
<keyword evidence="4" id="KW-1185">Reference proteome</keyword>
<name>A0A319ADT6_9EURO</name>
<accession>A0A319ADT6</accession>
<evidence type="ECO:0000313" key="3">
    <source>
        <dbReference type="EMBL" id="PYH45042.1"/>
    </source>
</evidence>
<evidence type="ECO:0000313" key="4">
    <source>
        <dbReference type="Proteomes" id="UP000248349"/>
    </source>
</evidence>
<dbReference type="GeneID" id="37079341"/>
<sequence length="642" mass="70751">MAGARPNTSTKSTQDDLVPGVPDEDLWLLIRRFNKQIYNVQATSESRADDLDLKPIEHEQFPPEKVRITFERFYVSVIPGLITFYGHLARLRSWNEPRRTSAFCVIYFIAWLYGSLIPVLSLLLAALILFPSIRPMLFPGPPTADVGIETQPQQTTAQTKKHKGEADEQEANSLINNIAKIAVKTAASKHGQETNGDSLEETLASESTTEVNAIPDAAGTGDETKKSMRRAVANYTTQAMHIISDGTDMYEMFSNALSPTPPFSSVTAQIHLVAVLFSICLITRFVSNDFIVGANSFTLGFVFFGGPVLEYSMNYLNKKIPDWKRFLDPRETLLKDIPTNAQLTLTLLRLCETNNTPLPSPPSSVQSHSNNPIQTWITYKDKLKITATAAASAAASTTSLMTTASTDGATATTTTTATSPFGPPTTSKRKSFLPRLLRILQTTVTLATKGQFAFNQAMAIAGATQGTRRLLLTMHRRNWDWETSGPDTFDAKYERKRGTLVIDYSHVAALATDLPTSQNNEENEGKQQEVAAPPAEATPTATLYFSTLHSATLEDRRLEHQKKGTVLFQLPVNKIKGLRKTEGLGWKGKLIVELAAGSKESMDGLVITGMEEGQMFHVTGMRARDQLFNRLVAMGGQAWQRI</sequence>
<dbReference type="OrthoDB" id="1708389at2759"/>
<organism evidence="3 4">
    <name type="scientific">Aspergillus saccharolyticus JOP 1030-1</name>
    <dbReference type="NCBI Taxonomy" id="1450539"/>
    <lineage>
        <taxon>Eukaryota</taxon>
        <taxon>Fungi</taxon>
        <taxon>Dikarya</taxon>
        <taxon>Ascomycota</taxon>
        <taxon>Pezizomycotina</taxon>
        <taxon>Eurotiomycetes</taxon>
        <taxon>Eurotiomycetidae</taxon>
        <taxon>Eurotiales</taxon>
        <taxon>Aspergillaceae</taxon>
        <taxon>Aspergillus</taxon>
        <taxon>Aspergillus subgen. Circumdati</taxon>
    </lineage>
</organism>
<keyword evidence="2" id="KW-0812">Transmembrane</keyword>
<evidence type="ECO:0000256" key="2">
    <source>
        <dbReference type="SAM" id="Phobius"/>
    </source>
</evidence>
<dbReference type="Pfam" id="PF11696">
    <property type="entry name" value="DUF3292"/>
    <property type="match status" value="1"/>
</dbReference>
<reference evidence="3 4" key="1">
    <citation type="submission" date="2016-12" db="EMBL/GenBank/DDBJ databases">
        <title>The genomes of Aspergillus section Nigri reveals drivers in fungal speciation.</title>
        <authorList>
            <consortium name="DOE Joint Genome Institute"/>
            <person name="Vesth T.C."/>
            <person name="Nybo J."/>
            <person name="Theobald S."/>
            <person name="Brandl J."/>
            <person name="Frisvad J.C."/>
            <person name="Nielsen K.F."/>
            <person name="Lyhne E.K."/>
            <person name="Kogle M.E."/>
            <person name="Kuo A."/>
            <person name="Riley R."/>
            <person name="Clum A."/>
            <person name="Nolan M."/>
            <person name="Lipzen A."/>
            <person name="Salamov A."/>
            <person name="Henrissat B."/>
            <person name="Wiebenga A."/>
            <person name="De Vries R.P."/>
            <person name="Grigoriev I.V."/>
            <person name="Mortensen U.H."/>
            <person name="Andersen M.R."/>
            <person name="Baker S.E."/>
        </authorList>
    </citation>
    <scope>NUCLEOTIDE SEQUENCE [LARGE SCALE GENOMIC DNA]</scope>
    <source>
        <strain evidence="3 4">JOP 1030-1</strain>
    </source>
</reference>
<protein>
    <submittedName>
        <fullName evidence="3">Uncharacterized protein</fullName>
    </submittedName>
</protein>
<keyword evidence="2" id="KW-0472">Membrane</keyword>
<dbReference type="PANTHER" id="PTHR38694">
    <property type="entry name" value="CONSERVED EXPRESSED PROTEIN"/>
    <property type="match status" value="1"/>
</dbReference>
<feature type="region of interest" description="Disordered" evidence="1">
    <location>
        <begin position="514"/>
        <end position="535"/>
    </location>
</feature>
<dbReference type="InterPro" id="IPR021709">
    <property type="entry name" value="DUF3292"/>
</dbReference>
<feature type="transmembrane region" description="Helical" evidence="2">
    <location>
        <begin position="103"/>
        <end position="130"/>
    </location>
</feature>
<dbReference type="PANTHER" id="PTHR38694:SF2">
    <property type="match status" value="1"/>
</dbReference>
<dbReference type="EMBL" id="KZ821233">
    <property type="protein sequence ID" value="PYH45042.1"/>
    <property type="molecule type" value="Genomic_DNA"/>
</dbReference>
<dbReference type="STRING" id="1450539.A0A319ADT6"/>
<dbReference type="AlphaFoldDB" id="A0A319ADT6"/>
<gene>
    <name evidence="3" type="ORF">BP01DRAFT_391992</name>
</gene>
<feature type="compositionally biased region" description="Low complexity" evidence="1">
    <location>
        <begin position="406"/>
        <end position="426"/>
    </location>
</feature>
<keyword evidence="2" id="KW-1133">Transmembrane helix</keyword>
<evidence type="ECO:0000256" key="1">
    <source>
        <dbReference type="SAM" id="MobiDB-lite"/>
    </source>
</evidence>
<proteinExistence type="predicted"/>
<dbReference type="Proteomes" id="UP000248349">
    <property type="component" value="Unassembled WGS sequence"/>
</dbReference>
<feature type="region of interest" description="Disordered" evidence="1">
    <location>
        <begin position="406"/>
        <end position="429"/>
    </location>
</feature>